<name>A0A072V8E0_MEDTR</name>
<gene>
    <name evidence="2" type="ordered locus">MTR_3g466360</name>
</gene>
<proteinExistence type="predicted"/>
<dbReference type="AlphaFoldDB" id="A0A072V8E0"/>
<dbReference type="Proteomes" id="UP000002051">
    <property type="component" value="Chromosome 3"/>
</dbReference>
<evidence type="ECO:0000256" key="1">
    <source>
        <dbReference type="SAM" id="Phobius"/>
    </source>
</evidence>
<reference evidence="2 4" key="2">
    <citation type="journal article" date="2014" name="BMC Genomics">
        <title>An improved genome release (version Mt4.0) for the model legume Medicago truncatula.</title>
        <authorList>
            <person name="Tang H."/>
            <person name="Krishnakumar V."/>
            <person name="Bidwell S."/>
            <person name="Rosen B."/>
            <person name="Chan A."/>
            <person name="Zhou S."/>
            <person name="Gentzbittel L."/>
            <person name="Childs K.L."/>
            <person name="Yandell M."/>
            <person name="Gundlach H."/>
            <person name="Mayer K.F."/>
            <person name="Schwartz D.C."/>
            <person name="Town C.D."/>
        </authorList>
    </citation>
    <scope>GENOME REANNOTATION</scope>
    <source>
        <strain evidence="2">A17</strain>
        <strain evidence="3 4">cv. Jemalong A17</strain>
    </source>
</reference>
<keyword evidence="1" id="KW-0472">Membrane</keyword>
<accession>A0A072V8E0</accession>
<protein>
    <submittedName>
        <fullName evidence="2">Transmembrane protein, putative</fullName>
    </submittedName>
</protein>
<dbReference type="HOGENOM" id="CLU_1392080_0_0_1"/>
<dbReference type="EMBL" id="CM001219">
    <property type="protein sequence ID" value="KEH34430.1"/>
    <property type="molecule type" value="Genomic_DNA"/>
</dbReference>
<reference evidence="2 4" key="1">
    <citation type="journal article" date="2011" name="Nature">
        <title>The Medicago genome provides insight into the evolution of rhizobial symbioses.</title>
        <authorList>
            <person name="Young N.D."/>
            <person name="Debelle F."/>
            <person name="Oldroyd G.E."/>
            <person name="Geurts R."/>
            <person name="Cannon S.B."/>
            <person name="Udvardi M.K."/>
            <person name="Benedito V.A."/>
            <person name="Mayer K.F."/>
            <person name="Gouzy J."/>
            <person name="Schoof H."/>
            <person name="Van de Peer Y."/>
            <person name="Proost S."/>
            <person name="Cook D.R."/>
            <person name="Meyers B.C."/>
            <person name="Spannagl M."/>
            <person name="Cheung F."/>
            <person name="De Mita S."/>
            <person name="Krishnakumar V."/>
            <person name="Gundlach H."/>
            <person name="Zhou S."/>
            <person name="Mudge J."/>
            <person name="Bharti A.K."/>
            <person name="Murray J.D."/>
            <person name="Naoumkina M.A."/>
            <person name="Rosen B."/>
            <person name="Silverstein K.A."/>
            <person name="Tang H."/>
            <person name="Rombauts S."/>
            <person name="Zhao P.X."/>
            <person name="Zhou P."/>
            <person name="Barbe V."/>
            <person name="Bardou P."/>
            <person name="Bechner M."/>
            <person name="Bellec A."/>
            <person name="Berger A."/>
            <person name="Berges H."/>
            <person name="Bidwell S."/>
            <person name="Bisseling T."/>
            <person name="Choisne N."/>
            <person name="Couloux A."/>
            <person name="Denny R."/>
            <person name="Deshpande S."/>
            <person name="Dai X."/>
            <person name="Doyle J.J."/>
            <person name="Dudez A.M."/>
            <person name="Farmer A.D."/>
            <person name="Fouteau S."/>
            <person name="Franken C."/>
            <person name="Gibelin C."/>
            <person name="Gish J."/>
            <person name="Goldstein S."/>
            <person name="Gonzalez A.J."/>
            <person name="Green P.J."/>
            <person name="Hallab A."/>
            <person name="Hartog M."/>
            <person name="Hua A."/>
            <person name="Humphray S.J."/>
            <person name="Jeong D.H."/>
            <person name="Jing Y."/>
            <person name="Jocker A."/>
            <person name="Kenton S.M."/>
            <person name="Kim D.J."/>
            <person name="Klee K."/>
            <person name="Lai H."/>
            <person name="Lang C."/>
            <person name="Lin S."/>
            <person name="Macmil S.L."/>
            <person name="Magdelenat G."/>
            <person name="Matthews L."/>
            <person name="McCorrison J."/>
            <person name="Monaghan E.L."/>
            <person name="Mun J.H."/>
            <person name="Najar F.Z."/>
            <person name="Nicholson C."/>
            <person name="Noirot C."/>
            <person name="O'Bleness M."/>
            <person name="Paule C.R."/>
            <person name="Poulain J."/>
            <person name="Prion F."/>
            <person name="Qin B."/>
            <person name="Qu C."/>
            <person name="Retzel E.F."/>
            <person name="Riddle C."/>
            <person name="Sallet E."/>
            <person name="Samain S."/>
            <person name="Samson N."/>
            <person name="Sanders I."/>
            <person name="Saurat O."/>
            <person name="Scarpelli C."/>
            <person name="Schiex T."/>
            <person name="Segurens B."/>
            <person name="Severin A.J."/>
            <person name="Sherrier D.J."/>
            <person name="Shi R."/>
            <person name="Sims S."/>
            <person name="Singer S.R."/>
            <person name="Sinharoy S."/>
            <person name="Sterck L."/>
            <person name="Viollet A."/>
            <person name="Wang B.B."/>
            <person name="Wang K."/>
            <person name="Wang M."/>
            <person name="Wang X."/>
            <person name="Warfsmann J."/>
            <person name="Weissenbach J."/>
            <person name="White D.D."/>
            <person name="White J.D."/>
            <person name="Wiley G.B."/>
            <person name="Wincker P."/>
            <person name="Xing Y."/>
            <person name="Yang L."/>
            <person name="Yao Z."/>
            <person name="Ying F."/>
            <person name="Zhai J."/>
            <person name="Zhou L."/>
            <person name="Zuber A."/>
            <person name="Denarie J."/>
            <person name="Dixon R.A."/>
            <person name="May G.D."/>
            <person name="Schwartz D.C."/>
            <person name="Rogers J."/>
            <person name="Quetier F."/>
            <person name="Town C.D."/>
            <person name="Roe B.A."/>
        </authorList>
    </citation>
    <scope>NUCLEOTIDE SEQUENCE [LARGE SCALE GENOMIC DNA]</scope>
    <source>
        <strain evidence="2">A17</strain>
        <strain evidence="3 4">cv. Jemalong A17</strain>
    </source>
</reference>
<organism evidence="2 4">
    <name type="scientific">Medicago truncatula</name>
    <name type="common">Barrel medic</name>
    <name type="synonym">Medicago tribuloides</name>
    <dbReference type="NCBI Taxonomy" id="3880"/>
    <lineage>
        <taxon>Eukaryota</taxon>
        <taxon>Viridiplantae</taxon>
        <taxon>Streptophyta</taxon>
        <taxon>Embryophyta</taxon>
        <taxon>Tracheophyta</taxon>
        <taxon>Spermatophyta</taxon>
        <taxon>Magnoliopsida</taxon>
        <taxon>eudicotyledons</taxon>
        <taxon>Gunneridae</taxon>
        <taxon>Pentapetalae</taxon>
        <taxon>rosids</taxon>
        <taxon>fabids</taxon>
        <taxon>Fabales</taxon>
        <taxon>Fabaceae</taxon>
        <taxon>Papilionoideae</taxon>
        <taxon>50 kb inversion clade</taxon>
        <taxon>NPAAA clade</taxon>
        <taxon>Hologalegina</taxon>
        <taxon>IRL clade</taxon>
        <taxon>Trifolieae</taxon>
        <taxon>Medicago</taxon>
    </lineage>
</organism>
<keyword evidence="1" id="KW-1133">Transmembrane helix</keyword>
<feature type="transmembrane region" description="Helical" evidence="1">
    <location>
        <begin position="164"/>
        <end position="191"/>
    </location>
</feature>
<keyword evidence="1 2" id="KW-0812">Transmembrane</keyword>
<sequence length="196" mass="22213">MYKSFDILRNENSTAIHNSEYVAKLPRCCAYHPIYLECMVFVVGSGDFAVDLVVARVSWFTILFSCAPRSIFGDLICCFGGSVVRRTGFRVQNGWWSTGGLARLLVFAWCDGNSCLRDGWGFLEVWFLRGVLDGVGLDFVYVVVRRVVFDLGVPFTAFKDSPLLMFLAGFFNFCHGVYNWVLPIFHLYIAILRPLS</sequence>
<evidence type="ECO:0000313" key="3">
    <source>
        <dbReference type="EnsemblPlants" id="KEH34430"/>
    </source>
</evidence>
<evidence type="ECO:0000313" key="4">
    <source>
        <dbReference type="Proteomes" id="UP000002051"/>
    </source>
</evidence>
<keyword evidence="4" id="KW-1185">Reference proteome</keyword>
<evidence type="ECO:0000313" key="2">
    <source>
        <dbReference type="EMBL" id="KEH34430.1"/>
    </source>
</evidence>
<feature type="transmembrane region" description="Helical" evidence="1">
    <location>
        <begin position="126"/>
        <end position="144"/>
    </location>
</feature>
<reference evidence="3" key="3">
    <citation type="submission" date="2015-04" db="UniProtKB">
        <authorList>
            <consortium name="EnsemblPlants"/>
        </authorList>
    </citation>
    <scope>IDENTIFICATION</scope>
    <source>
        <strain evidence="3">cv. Jemalong A17</strain>
    </source>
</reference>
<dbReference type="EnsemblPlants" id="KEH34430">
    <property type="protein sequence ID" value="KEH34430"/>
    <property type="gene ID" value="MTR_3g466360"/>
</dbReference>